<gene>
    <name evidence="2" type="ORF">ENS64_10090</name>
</gene>
<evidence type="ECO:0000313" key="2">
    <source>
        <dbReference type="EMBL" id="HGT39596.1"/>
    </source>
</evidence>
<dbReference type="InterPro" id="IPR013022">
    <property type="entry name" value="Xyl_isomerase-like_TIM-brl"/>
</dbReference>
<reference evidence="2" key="1">
    <citation type="journal article" date="2020" name="mSystems">
        <title>Genome- and Community-Level Interaction Insights into Carbon Utilization and Element Cycling Functions of Hydrothermarchaeota in Hydrothermal Sediment.</title>
        <authorList>
            <person name="Zhou Z."/>
            <person name="Liu Y."/>
            <person name="Xu W."/>
            <person name="Pan J."/>
            <person name="Luo Z.H."/>
            <person name="Li M."/>
        </authorList>
    </citation>
    <scope>NUCLEOTIDE SEQUENCE [LARGE SCALE GENOMIC DNA]</scope>
    <source>
        <strain evidence="2">SpSt-508</strain>
    </source>
</reference>
<dbReference type="Gene3D" id="3.20.20.150">
    <property type="entry name" value="Divalent-metal-dependent TIM barrel enzymes"/>
    <property type="match status" value="1"/>
</dbReference>
<keyword evidence="2" id="KW-0413">Isomerase</keyword>
<dbReference type="Pfam" id="PF01261">
    <property type="entry name" value="AP_endonuc_2"/>
    <property type="match status" value="1"/>
</dbReference>
<protein>
    <submittedName>
        <fullName evidence="2">Sugar phosphate isomerase/epimerase</fullName>
    </submittedName>
</protein>
<name>A0A7C4LLI2_9PLAN</name>
<dbReference type="EMBL" id="DSVQ01000012">
    <property type="protein sequence ID" value="HGT39596.1"/>
    <property type="molecule type" value="Genomic_DNA"/>
</dbReference>
<proteinExistence type="predicted"/>
<evidence type="ECO:0000259" key="1">
    <source>
        <dbReference type="Pfam" id="PF01261"/>
    </source>
</evidence>
<dbReference type="SUPFAM" id="SSF51658">
    <property type="entry name" value="Xylose isomerase-like"/>
    <property type="match status" value="1"/>
</dbReference>
<dbReference type="PANTHER" id="PTHR12110">
    <property type="entry name" value="HYDROXYPYRUVATE ISOMERASE"/>
    <property type="match status" value="1"/>
</dbReference>
<sequence length="284" mass="31144">MRPWSIGVFMSVDAGLGVHLDVAQELKIPTAQLHSPHANSRTPAHAEAFRRQCDAAGITLTCMFGGFEGESYADIATTARTVGLVPESTRAARLAEMKQIADFGKLLGIDAMGMHIGFVPSDRTSASYRGLVDATRELLDHLAHNGQNLHLETGQETADHLLEFIHDVGRPNLFINFDPANMILYGTGDPIAALRKVGHLVRSVHCKDARWAPENVRGKEWGSEVPLGEGDVGIETYLRTLHELGYTGPLTIEREIAHDRERQKQDIGTAVDLLTRLRSKILGD</sequence>
<dbReference type="GO" id="GO:0016853">
    <property type="term" value="F:isomerase activity"/>
    <property type="evidence" value="ECO:0007669"/>
    <property type="project" value="UniProtKB-KW"/>
</dbReference>
<accession>A0A7C4LLI2</accession>
<dbReference type="AlphaFoldDB" id="A0A7C4LLI2"/>
<organism evidence="2">
    <name type="scientific">Schlesneria paludicola</name>
    <dbReference type="NCBI Taxonomy" id="360056"/>
    <lineage>
        <taxon>Bacteria</taxon>
        <taxon>Pseudomonadati</taxon>
        <taxon>Planctomycetota</taxon>
        <taxon>Planctomycetia</taxon>
        <taxon>Planctomycetales</taxon>
        <taxon>Planctomycetaceae</taxon>
        <taxon>Schlesneria</taxon>
    </lineage>
</organism>
<comment type="caution">
    <text evidence="2">The sequence shown here is derived from an EMBL/GenBank/DDBJ whole genome shotgun (WGS) entry which is preliminary data.</text>
</comment>
<dbReference type="InterPro" id="IPR050312">
    <property type="entry name" value="IolE/XylAMocC-like"/>
</dbReference>
<feature type="domain" description="Xylose isomerase-like TIM barrel" evidence="1">
    <location>
        <begin position="28"/>
        <end position="267"/>
    </location>
</feature>
<dbReference type="InterPro" id="IPR036237">
    <property type="entry name" value="Xyl_isomerase-like_sf"/>
</dbReference>